<dbReference type="EMBL" id="JANBVN010000040">
    <property type="protein sequence ID" value="KAJ9158204.1"/>
    <property type="molecule type" value="Genomic_DNA"/>
</dbReference>
<evidence type="ECO:0000313" key="3">
    <source>
        <dbReference type="Proteomes" id="UP001174691"/>
    </source>
</evidence>
<protein>
    <submittedName>
        <fullName evidence="2">Uncharacterized protein</fullName>
    </submittedName>
</protein>
<proteinExistence type="predicted"/>
<feature type="compositionally biased region" description="Polar residues" evidence="1">
    <location>
        <begin position="22"/>
        <end position="38"/>
    </location>
</feature>
<accession>A0AA38S8J0</accession>
<feature type="compositionally biased region" description="Basic residues" evidence="1">
    <location>
        <begin position="8"/>
        <end position="20"/>
    </location>
</feature>
<name>A0AA38S8J0_9PEZI</name>
<gene>
    <name evidence="2" type="ORF">NKR19_g3561</name>
</gene>
<comment type="caution">
    <text evidence="2">The sequence shown here is derived from an EMBL/GenBank/DDBJ whole genome shotgun (WGS) entry which is preliminary data.</text>
</comment>
<feature type="region of interest" description="Disordered" evidence="1">
    <location>
        <begin position="1"/>
        <end position="42"/>
    </location>
</feature>
<reference evidence="2" key="1">
    <citation type="submission" date="2022-07" db="EMBL/GenBank/DDBJ databases">
        <title>Fungi with potential for degradation of polypropylene.</title>
        <authorList>
            <person name="Gostincar C."/>
        </authorList>
    </citation>
    <scope>NUCLEOTIDE SEQUENCE</scope>
    <source>
        <strain evidence="2">EXF-13287</strain>
    </source>
</reference>
<evidence type="ECO:0000256" key="1">
    <source>
        <dbReference type="SAM" id="MobiDB-lite"/>
    </source>
</evidence>
<dbReference type="Proteomes" id="UP001174691">
    <property type="component" value="Unassembled WGS sequence"/>
</dbReference>
<keyword evidence="3" id="KW-1185">Reference proteome</keyword>
<evidence type="ECO:0000313" key="2">
    <source>
        <dbReference type="EMBL" id="KAJ9158204.1"/>
    </source>
</evidence>
<organism evidence="2 3">
    <name type="scientific">Coniochaeta hoffmannii</name>
    <dbReference type="NCBI Taxonomy" id="91930"/>
    <lineage>
        <taxon>Eukaryota</taxon>
        <taxon>Fungi</taxon>
        <taxon>Dikarya</taxon>
        <taxon>Ascomycota</taxon>
        <taxon>Pezizomycotina</taxon>
        <taxon>Sordariomycetes</taxon>
        <taxon>Sordariomycetidae</taxon>
        <taxon>Coniochaetales</taxon>
        <taxon>Coniochaetaceae</taxon>
        <taxon>Coniochaeta</taxon>
    </lineage>
</organism>
<sequence length="76" mass="8386">MGGSHHSADRKKKKKKKKTKTYNTRDSPVVTHPSTSLAITGLSMGERTGSQEKMMPNIVSQEPSNRDTEALEIGMQ</sequence>
<dbReference type="AlphaFoldDB" id="A0AA38S8J0"/>